<dbReference type="EMBL" id="JAIQCJ010001201">
    <property type="protein sequence ID" value="KAJ8791823.1"/>
    <property type="molecule type" value="Genomic_DNA"/>
</dbReference>
<evidence type="ECO:0000256" key="1">
    <source>
        <dbReference type="SAM" id="MobiDB-lite"/>
    </source>
</evidence>
<gene>
    <name evidence="2" type="ORF">J1605_020545</name>
</gene>
<reference evidence="2 3" key="1">
    <citation type="submission" date="2022-11" db="EMBL/GenBank/DDBJ databases">
        <title>Whole genome sequence of Eschrichtius robustus ER-17-0199.</title>
        <authorList>
            <person name="Bruniche-Olsen A."/>
            <person name="Black A.N."/>
            <person name="Fields C.J."/>
            <person name="Walden K."/>
            <person name="Dewoody J.A."/>
        </authorList>
    </citation>
    <scope>NUCLEOTIDE SEQUENCE [LARGE SCALE GENOMIC DNA]</scope>
    <source>
        <strain evidence="2">ER-17-0199</strain>
        <tissue evidence="2">Blubber</tissue>
    </source>
</reference>
<organism evidence="2 3">
    <name type="scientific">Eschrichtius robustus</name>
    <name type="common">California gray whale</name>
    <name type="synonym">Eschrichtius gibbosus</name>
    <dbReference type="NCBI Taxonomy" id="9764"/>
    <lineage>
        <taxon>Eukaryota</taxon>
        <taxon>Metazoa</taxon>
        <taxon>Chordata</taxon>
        <taxon>Craniata</taxon>
        <taxon>Vertebrata</taxon>
        <taxon>Euteleostomi</taxon>
        <taxon>Mammalia</taxon>
        <taxon>Eutheria</taxon>
        <taxon>Laurasiatheria</taxon>
        <taxon>Artiodactyla</taxon>
        <taxon>Whippomorpha</taxon>
        <taxon>Cetacea</taxon>
        <taxon>Mysticeti</taxon>
        <taxon>Eschrichtiidae</taxon>
        <taxon>Eschrichtius</taxon>
    </lineage>
</organism>
<keyword evidence="3" id="KW-1185">Reference proteome</keyword>
<dbReference type="SUPFAM" id="SSF47923">
    <property type="entry name" value="Ypt/Rab-GAP domain of gyp1p"/>
    <property type="match status" value="1"/>
</dbReference>
<dbReference type="InterPro" id="IPR035969">
    <property type="entry name" value="Rab-GAP_TBC_sf"/>
</dbReference>
<evidence type="ECO:0000313" key="3">
    <source>
        <dbReference type="Proteomes" id="UP001159641"/>
    </source>
</evidence>
<accession>A0AB34HHS4</accession>
<dbReference type="AlphaFoldDB" id="A0AB34HHS4"/>
<evidence type="ECO:0000313" key="2">
    <source>
        <dbReference type="EMBL" id="KAJ8791823.1"/>
    </source>
</evidence>
<sequence length="358" mass="38790">MRCASGCRPPSLTPSGRRASCCAPRHVTLAFPELAPRVDRRSALLDEHLAAEAARELGPALKCSFQLGIADTSERQQSEPEGFAHFHLYVCAAFLVRWRKEILEERDFQLPCLSDALRTLRHPLRAVGSYPALPQRLGAFHLGHQETVDGKGLCPGQQSPAPSLPRPEEPVEGCPGLCSVAAPPDVAASLVALEDVKTSPLPLALVKPESKTLQTERRRVEQPQEETHLLGWIPVHDLQAPSQLASPSPGLALHSAGHPKCTSPQTSGIFVKEPTDKAIKRISGASLIYKDRKKDNKMQSLIFEETEPGLACRRGAKRPHRSPALAHYVSSGLDAGTRCAQPLAAAPWNSFALPEASM</sequence>
<proteinExistence type="predicted"/>
<comment type="caution">
    <text evidence="2">The sequence shown here is derived from an EMBL/GenBank/DDBJ whole genome shotgun (WGS) entry which is preliminary data.</text>
</comment>
<dbReference type="Proteomes" id="UP001159641">
    <property type="component" value="Unassembled WGS sequence"/>
</dbReference>
<feature type="region of interest" description="Disordered" evidence="1">
    <location>
        <begin position="151"/>
        <end position="170"/>
    </location>
</feature>
<protein>
    <submittedName>
        <fullName evidence="2">Uncharacterized protein</fullName>
    </submittedName>
</protein>
<name>A0AB34HHS4_ESCRO</name>